<dbReference type="RefSeq" id="WP_209847043.1">
    <property type="nucleotide sequence ID" value="NZ_CBCRVE010000002.1"/>
</dbReference>
<dbReference type="Gene3D" id="3.40.630.30">
    <property type="match status" value="1"/>
</dbReference>
<protein>
    <submittedName>
        <fullName evidence="2">N-acetylglutamate synthase-like GNAT family acetyltransferase</fullName>
    </submittedName>
</protein>
<accession>A0ABS4H271</accession>
<dbReference type="Proteomes" id="UP001519273">
    <property type="component" value="Unassembled WGS sequence"/>
</dbReference>
<sequence length="183" mass="21215">MLQVDIIRPSIKDIKELSDFFRIVIIDTFVKEGIGEKLDDIEDEINTKEIHLKSDLESNGKDHFFLIAVYKGTIIGSIEIGPVNEIIRNYTNYDSKDLIELGTVFVHPNYQGKGVGNTLLKTMYCTMHQKGMKEFVLDSGYKSAQKIWREKFGEPNYLLKDYWDKGYDHMIWKIKISDVLNSL</sequence>
<dbReference type="InterPro" id="IPR000182">
    <property type="entry name" value="GNAT_dom"/>
</dbReference>
<evidence type="ECO:0000259" key="1">
    <source>
        <dbReference type="PROSITE" id="PS51186"/>
    </source>
</evidence>
<dbReference type="EMBL" id="JAGGKP010000001">
    <property type="protein sequence ID" value="MBP1936561.1"/>
    <property type="molecule type" value="Genomic_DNA"/>
</dbReference>
<dbReference type="CDD" id="cd04301">
    <property type="entry name" value="NAT_SF"/>
    <property type="match status" value="1"/>
</dbReference>
<proteinExistence type="predicted"/>
<organism evidence="2 3">
    <name type="scientific">Paenibacillus sediminis</name>
    <dbReference type="NCBI Taxonomy" id="664909"/>
    <lineage>
        <taxon>Bacteria</taxon>
        <taxon>Bacillati</taxon>
        <taxon>Bacillota</taxon>
        <taxon>Bacilli</taxon>
        <taxon>Bacillales</taxon>
        <taxon>Paenibacillaceae</taxon>
        <taxon>Paenibacillus</taxon>
    </lineage>
</organism>
<comment type="caution">
    <text evidence="2">The sequence shown here is derived from an EMBL/GenBank/DDBJ whole genome shotgun (WGS) entry which is preliminary data.</text>
</comment>
<name>A0ABS4H271_9BACL</name>
<dbReference type="PROSITE" id="PS51186">
    <property type="entry name" value="GNAT"/>
    <property type="match status" value="1"/>
</dbReference>
<evidence type="ECO:0000313" key="2">
    <source>
        <dbReference type="EMBL" id="MBP1936561.1"/>
    </source>
</evidence>
<dbReference type="Pfam" id="PF00583">
    <property type="entry name" value="Acetyltransf_1"/>
    <property type="match status" value="1"/>
</dbReference>
<gene>
    <name evidence="2" type="ORF">J2Z20_001422</name>
</gene>
<keyword evidence="3" id="KW-1185">Reference proteome</keyword>
<evidence type="ECO:0000313" key="3">
    <source>
        <dbReference type="Proteomes" id="UP001519273"/>
    </source>
</evidence>
<dbReference type="SUPFAM" id="SSF55729">
    <property type="entry name" value="Acyl-CoA N-acyltransferases (Nat)"/>
    <property type="match status" value="1"/>
</dbReference>
<dbReference type="InterPro" id="IPR016181">
    <property type="entry name" value="Acyl_CoA_acyltransferase"/>
</dbReference>
<feature type="domain" description="N-acetyltransferase" evidence="1">
    <location>
        <begin position="9"/>
        <end position="177"/>
    </location>
</feature>
<reference evidence="2 3" key="1">
    <citation type="submission" date="2021-03" db="EMBL/GenBank/DDBJ databases">
        <title>Genomic Encyclopedia of Type Strains, Phase IV (KMG-IV): sequencing the most valuable type-strain genomes for metagenomic binning, comparative biology and taxonomic classification.</title>
        <authorList>
            <person name="Goeker M."/>
        </authorList>
    </citation>
    <scope>NUCLEOTIDE SEQUENCE [LARGE SCALE GENOMIC DNA]</scope>
    <source>
        <strain evidence="2 3">DSM 23491</strain>
    </source>
</reference>